<reference evidence="2 3" key="1">
    <citation type="submission" date="2016-07" db="EMBL/GenBank/DDBJ databases">
        <title>Pervasive Adenine N6-methylation of Active Genes in Fungi.</title>
        <authorList>
            <consortium name="DOE Joint Genome Institute"/>
            <person name="Mondo S.J."/>
            <person name="Dannebaum R.O."/>
            <person name="Kuo R.C."/>
            <person name="Labutti K."/>
            <person name="Haridas S."/>
            <person name="Kuo A."/>
            <person name="Salamov A."/>
            <person name="Ahrendt S.R."/>
            <person name="Lipzen A."/>
            <person name="Sullivan W."/>
            <person name="Andreopoulos W.B."/>
            <person name="Clum A."/>
            <person name="Lindquist E."/>
            <person name="Daum C."/>
            <person name="Ramamoorthy G.K."/>
            <person name="Gryganskyi A."/>
            <person name="Culley D."/>
            <person name="Magnuson J.K."/>
            <person name="James T.Y."/>
            <person name="O'Malley M.A."/>
            <person name="Stajich J.E."/>
            <person name="Spatafora J.W."/>
            <person name="Visel A."/>
            <person name="Grigoriev I.V."/>
        </authorList>
    </citation>
    <scope>NUCLEOTIDE SEQUENCE [LARGE SCALE GENOMIC DNA]</scope>
    <source>
        <strain evidence="2 3">ATCC 12442</strain>
    </source>
</reference>
<organism evidence="2 3">
    <name type="scientific">Linderina pennispora</name>
    <dbReference type="NCBI Taxonomy" id="61395"/>
    <lineage>
        <taxon>Eukaryota</taxon>
        <taxon>Fungi</taxon>
        <taxon>Fungi incertae sedis</taxon>
        <taxon>Zoopagomycota</taxon>
        <taxon>Kickxellomycotina</taxon>
        <taxon>Kickxellomycetes</taxon>
        <taxon>Kickxellales</taxon>
        <taxon>Kickxellaceae</taxon>
        <taxon>Linderina</taxon>
    </lineage>
</organism>
<evidence type="ECO:0000313" key="2">
    <source>
        <dbReference type="EMBL" id="ORX66179.1"/>
    </source>
</evidence>
<dbReference type="Proteomes" id="UP000193922">
    <property type="component" value="Unassembled WGS sequence"/>
</dbReference>
<dbReference type="EMBL" id="MCFD01000017">
    <property type="protein sequence ID" value="ORX66179.1"/>
    <property type="molecule type" value="Genomic_DNA"/>
</dbReference>
<gene>
    <name evidence="2" type="ORF">DL89DRAFT_295676</name>
</gene>
<dbReference type="AlphaFoldDB" id="A0A1Y1VY15"/>
<feature type="compositionally biased region" description="Polar residues" evidence="1">
    <location>
        <begin position="96"/>
        <end position="112"/>
    </location>
</feature>
<accession>A0A1Y1VY15</accession>
<keyword evidence="3" id="KW-1185">Reference proteome</keyword>
<name>A0A1Y1VY15_9FUNG</name>
<evidence type="ECO:0000313" key="3">
    <source>
        <dbReference type="Proteomes" id="UP000193922"/>
    </source>
</evidence>
<protein>
    <submittedName>
        <fullName evidence="2">Uncharacterized protein</fullName>
    </submittedName>
</protein>
<comment type="caution">
    <text evidence="2">The sequence shown here is derived from an EMBL/GenBank/DDBJ whole genome shotgun (WGS) entry which is preliminary data.</text>
</comment>
<feature type="region of interest" description="Disordered" evidence="1">
    <location>
        <begin position="70"/>
        <end position="112"/>
    </location>
</feature>
<feature type="region of interest" description="Disordered" evidence="1">
    <location>
        <begin position="1"/>
        <end position="31"/>
    </location>
</feature>
<dbReference type="RefSeq" id="XP_040740206.1">
    <property type="nucleotide sequence ID" value="XM_040890664.1"/>
</dbReference>
<sequence>MSLFRNSTGDDCRSPDTTPLHYNNNSSPAAQNSAANGHLATYYDVMKCTGEFATPSEFFERTLKPVHSSSLTYPWASKPNGAANPKGARLRPSALAGQSSVHGSEHSAGSSSVFTAQMRSVLPSSVFQLPGQQVESKLGEFMSGGQSLRQAGQVRLSKFDRKVSLV</sequence>
<dbReference type="OrthoDB" id="5590884at2759"/>
<dbReference type="GeneID" id="63807312"/>
<evidence type="ECO:0000256" key="1">
    <source>
        <dbReference type="SAM" id="MobiDB-lite"/>
    </source>
</evidence>
<proteinExistence type="predicted"/>